<gene>
    <name evidence="1" type="ORF">GOMPHAMPRED_002342</name>
</gene>
<dbReference type="EMBL" id="CAJPDQ010000017">
    <property type="protein sequence ID" value="CAF9921635.1"/>
    <property type="molecule type" value="Genomic_DNA"/>
</dbReference>
<dbReference type="SUPFAM" id="SSF52047">
    <property type="entry name" value="RNI-like"/>
    <property type="match status" value="1"/>
</dbReference>
<evidence type="ECO:0000313" key="1">
    <source>
        <dbReference type="EMBL" id="CAF9921635.1"/>
    </source>
</evidence>
<sequence>MIVPVSIIASHVPTSSIADFRRTNKEFAIAGLPYLIPSISIKLLTESLDRFKEISQHPKFSRYVIEVVLIKDIQDSVHRNRPRPTAPKDDDPEEVHVAYAASMERTWGVFTDYRFTNDNAHISWHCQQDVRAQQQALMRPDLPELVQCFTDAFPRLSQLRAVRLAGCLDDVDSLGHQRLAPVHQQCYKHCESLSVEGLLVGADQLRNAFVCAKRSVTTRIEHLSAYELHPDLFEPQNDVFQSLCGGASSLKSLDIDFSLSKNRVYNDWFGRNYAEHNLLFECRGIKLFLDALPNLRSLRLWFGTINELRHCPKFEHVLGGVKLPMLQSLDIAKLQTRSKELLEFFSNHATCIRRVRLKDICLIDEKSPTCRSDVLDAMRCEVKLEAVVLSGSLETLSPRSWIDTNNMILQYSGITLNEILTGFLLEKDRADIFEKWIDTNPEANHLEKLGLVDLRVIKDSVTIFDCWRERISYFCQQHSF</sequence>
<organism evidence="1 2">
    <name type="scientific">Gomphillus americanus</name>
    <dbReference type="NCBI Taxonomy" id="1940652"/>
    <lineage>
        <taxon>Eukaryota</taxon>
        <taxon>Fungi</taxon>
        <taxon>Dikarya</taxon>
        <taxon>Ascomycota</taxon>
        <taxon>Pezizomycotina</taxon>
        <taxon>Lecanoromycetes</taxon>
        <taxon>OSLEUM clade</taxon>
        <taxon>Ostropomycetidae</taxon>
        <taxon>Ostropales</taxon>
        <taxon>Graphidaceae</taxon>
        <taxon>Gomphilloideae</taxon>
        <taxon>Gomphillus</taxon>
    </lineage>
</organism>
<accession>A0A8H3ING3</accession>
<name>A0A8H3ING3_9LECA</name>
<reference evidence="1" key="1">
    <citation type="submission" date="2021-03" db="EMBL/GenBank/DDBJ databases">
        <authorList>
            <person name="Tagirdzhanova G."/>
        </authorList>
    </citation>
    <scope>NUCLEOTIDE SEQUENCE</scope>
</reference>
<protein>
    <submittedName>
        <fullName evidence="1">Uncharacterized protein</fullName>
    </submittedName>
</protein>
<comment type="caution">
    <text evidence="1">The sequence shown here is derived from an EMBL/GenBank/DDBJ whole genome shotgun (WGS) entry which is preliminary data.</text>
</comment>
<keyword evidence="2" id="KW-1185">Reference proteome</keyword>
<proteinExistence type="predicted"/>
<evidence type="ECO:0000313" key="2">
    <source>
        <dbReference type="Proteomes" id="UP000664169"/>
    </source>
</evidence>
<dbReference type="AlphaFoldDB" id="A0A8H3ING3"/>
<dbReference type="OrthoDB" id="5422579at2759"/>
<dbReference type="Proteomes" id="UP000664169">
    <property type="component" value="Unassembled WGS sequence"/>
</dbReference>